<dbReference type="SMART" id="SM00382">
    <property type="entry name" value="AAA"/>
    <property type="match status" value="1"/>
</dbReference>
<keyword evidence="1" id="KW-0547">Nucleotide-binding</keyword>
<evidence type="ECO:0000259" key="5">
    <source>
        <dbReference type="PROSITE" id="PS50006"/>
    </source>
</evidence>
<feature type="domain" description="Sigma-54 factor interaction" evidence="6">
    <location>
        <begin position="129"/>
        <end position="353"/>
    </location>
</feature>
<dbReference type="SUPFAM" id="SSF52540">
    <property type="entry name" value="P-loop containing nucleoside triphosphate hydrolases"/>
    <property type="match status" value="1"/>
</dbReference>
<evidence type="ECO:0000259" key="6">
    <source>
        <dbReference type="PROSITE" id="PS50045"/>
    </source>
</evidence>
<evidence type="ECO:0000256" key="4">
    <source>
        <dbReference type="ARBA" id="ARBA00023163"/>
    </source>
</evidence>
<dbReference type="InterPro" id="IPR027417">
    <property type="entry name" value="P-loop_NTPase"/>
</dbReference>
<proteinExistence type="predicted"/>
<keyword evidence="2" id="KW-0067">ATP-binding</keyword>
<evidence type="ECO:0000256" key="2">
    <source>
        <dbReference type="ARBA" id="ARBA00022840"/>
    </source>
</evidence>
<dbReference type="Pfam" id="PF00498">
    <property type="entry name" value="FHA"/>
    <property type="match status" value="1"/>
</dbReference>
<dbReference type="Gene3D" id="3.40.50.300">
    <property type="entry name" value="P-loop containing nucleotide triphosphate hydrolases"/>
    <property type="match status" value="1"/>
</dbReference>
<dbReference type="CDD" id="cd00060">
    <property type="entry name" value="FHA"/>
    <property type="match status" value="1"/>
</dbReference>
<feature type="domain" description="FHA" evidence="5">
    <location>
        <begin position="38"/>
        <end position="88"/>
    </location>
</feature>
<dbReference type="Pfam" id="PF25601">
    <property type="entry name" value="AAA_lid_14"/>
    <property type="match status" value="1"/>
</dbReference>
<dbReference type="InterPro" id="IPR058031">
    <property type="entry name" value="AAA_lid_NorR"/>
</dbReference>
<dbReference type="InterPro" id="IPR000253">
    <property type="entry name" value="FHA_dom"/>
</dbReference>
<keyword evidence="8" id="KW-1185">Reference proteome</keyword>
<dbReference type="InterPro" id="IPR008984">
    <property type="entry name" value="SMAD_FHA_dom_sf"/>
</dbReference>
<dbReference type="SUPFAM" id="SSF49879">
    <property type="entry name" value="SMAD/FHA domain"/>
    <property type="match status" value="1"/>
</dbReference>
<dbReference type="EMBL" id="AP025591">
    <property type="protein sequence ID" value="BDG04758.1"/>
    <property type="molecule type" value="Genomic_DNA"/>
</dbReference>
<dbReference type="PANTHER" id="PTHR32071">
    <property type="entry name" value="TRANSCRIPTIONAL REGULATORY PROTEIN"/>
    <property type="match status" value="1"/>
</dbReference>
<sequence>MTGTIRLRPGTLPPALLLPFPHPGTGPAQSRPIPREGLVLGRGEAVFDQPFGDPAMSPRHAEVRFQGAHAVVHDLGSAAGTRLNGVPVRESHTLAEGDVLRLGDTMFVYTSTEPPPAADEPRSATEPELTGATASIEAVRRSIAAVAPHPRTVVVTGETGTGKEIVARLLHRHSGRSGPFVAVNCGGFTEGLLASELFGHVRGAFTGAVAEQQGLFRAARGGTLLLDEASDIPLAFQPTLLRVLETWQVRPVGSSRDVPVDVRVVAASNRELVSLVQQGLFRADLYARLAQWNIRLPPLRDRREDIPALSRALLAQLGAEGRALTPDLEEALLVHPWPLNVRGLSNVLSIAVIATPAGQPLALGPEVLAALEDNRIERSVLPPAAPPVELDRARLEELLRRFGGRVAELARHVGVSRPKLYRLLWSAELDPACFRRR</sequence>
<protein>
    <recommendedName>
        <fullName evidence="9">FHA domain-containing protein</fullName>
    </recommendedName>
</protein>
<organism evidence="7 8">
    <name type="scientific">Anaeromyxobacter oryzae</name>
    <dbReference type="NCBI Taxonomy" id="2918170"/>
    <lineage>
        <taxon>Bacteria</taxon>
        <taxon>Pseudomonadati</taxon>
        <taxon>Myxococcota</taxon>
        <taxon>Myxococcia</taxon>
        <taxon>Myxococcales</taxon>
        <taxon>Cystobacterineae</taxon>
        <taxon>Anaeromyxobacteraceae</taxon>
        <taxon>Anaeromyxobacter</taxon>
    </lineage>
</organism>
<dbReference type="PROSITE" id="PS50045">
    <property type="entry name" value="SIGMA54_INTERACT_4"/>
    <property type="match status" value="1"/>
</dbReference>
<evidence type="ECO:0000256" key="1">
    <source>
        <dbReference type="ARBA" id="ARBA00022741"/>
    </source>
</evidence>
<dbReference type="Gene3D" id="1.10.10.60">
    <property type="entry name" value="Homeodomain-like"/>
    <property type="match status" value="1"/>
</dbReference>
<reference evidence="8" key="1">
    <citation type="journal article" date="2022" name="Int. J. Syst. Evol. Microbiol.">
        <title>Anaeromyxobacter oryzae sp. nov., Anaeromyxobacter diazotrophicus sp. nov. and Anaeromyxobacter paludicola sp. nov., isolated from paddy soils.</title>
        <authorList>
            <person name="Itoh H."/>
            <person name="Xu Z."/>
            <person name="Mise K."/>
            <person name="Masuda Y."/>
            <person name="Ushijima N."/>
            <person name="Hayakawa C."/>
            <person name="Shiratori Y."/>
            <person name="Senoo K."/>
        </authorList>
    </citation>
    <scope>NUCLEOTIDE SEQUENCE [LARGE SCALE GENOMIC DNA]</scope>
    <source>
        <strain evidence="8">Red232</strain>
    </source>
</reference>
<gene>
    <name evidence="7" type="ORF">AMOR_37540</name>
</gene>
<evidence type="ECO:0008006" key="9">
    <source>
        <dbReference type="Google" id="ProtNLM"/>
    </source>
</evidence>
<dbReference type="InterPro" id="IPR003593">
    <property type="entry name" value="AAA+_ATPase"/>
</dbReference>
<dbReference type="Pfam" id="PF02954">
    <property type="entry name" value="HTH_8"/>
    <property type="match status" value="1"/>
</dbReference>
<dbReference type="InterPro" id="IPR002078">
    <property type="entry name" value="Sigma_54_int"/>
</dbReference>
<evidence type="ECO:0000256" key="3">
    <source>
        <dbReference type="ARBA" id="ARBA00023015"/>
    </source>
</evidence>
<dbReference type="InterPro" id="IPR002197">
    <property type="entry name" value="HTH_Fis"/>
</dbReference>
<evidence type="ECO:0000313" key="7">
    <source>
        <dbReference type="EMBL" id="BDG04758.1"/>
    </source>
</evidence>
<dbReference type="Pfam" id="PF00158">
    <property type="entry name" value="Sigma54_activat"/>
    <property type="match status" value="1"/>
</dbReference>
<dbReference type="Gene3D" id="1.10.8.60">
    <property type="match status" value="1"/>
</dbReference>
<keyword evidence="4" id="KW-0804">Transcription</keyword>
<accession>A0ABM7WYZ0</accession>
<keyword evidence="3" id="KW-0805">Transcription regulation</keyword>
<dbReference type="Proteomes" id="UP001162891">
    <property type="component" value="Chromosome"/>
</dbReference>
<name>A0ABM7WYZ0_9BACT</name>
<dbReference type="CDD" id="cd00009">
    <property type="entry name" value="AAA"/>
    <property type="match status" value="1"/>
</dbReference>
<dbReference type="InterPro" id="IPR025662">
    <property type="entry name" value="Sigma_54_int_dom_ATP-bd_1"/>
</dbReference>
<dbReference type="PROSITE" id="PS00675">
    <property type="entry name" value="SIGMA54_INTERACT_1"/>
    <property type="match status" value="1"/>
</dbReference>
<evidence type="ECO:0000313" key="8">
    <source>
        <dbReference type="Proteomes" id="UP001162891"/>
    </source>
</evidence>
<dbReference type="Gene3D" id="2.60.200.20">
    <property type="match status" value="1"/>
</dbReference>
<dbReference type="SMART" id="SM00240">
    <property type="entry name" value="FHA"/>
    <property type="match status" value="1"/>
</dbReference>
<dbReference type="PROSITE" id="PS50006">
    <property type="entry name" value="FHA_DOMAIN"/>
    <property type="match status" value="1"/>
</dbReference>